<accession>A0A6M3JLD6</accession>
<gene>
    <name evidence="1" type="ORF">MM415A03616_0001</name>
    <name evidence="2" type="ORF">MM415B03123_0002</name>
</gene>
<dbReference type="EMBL" id="MT141810">
    <property type="protein sequence ID" value="QJA70650.1"/>
    <property type="molecule type" value="Genomic_DNA"/>
</dbReference>
<proteinExistence type="predicted"/>
<evidence type="ECO:0000313" key="1">
    <source>
        <dbReference type="EMBL" id="QJA70650.1"/>
    </source>
</evidence>
<name>A0A6M3JLD6_9ZZZZ</name>
<reference evidence="1" key="1">
    <citation type="submission" date="2020-03" db="EMBL/GenBank/DDBJ databases">
        <title>The deep terrestrial virosphere.</title>
        <authorList>
            <person name="Holmfeldt K."/>
            <person name="Nilsson E."/>
            <person name="Simone D."/>
            <person name="Lopez-Fernandez M."/>
            <person name="Wu X."/>
            <person name="de Brujin I."/>
            <person name="Lundin D."/>
            <person name="Andersson A."/>
            <person name="Bertilsson S."/>
            <person name="Dopson M."/>
        </authorList>
    </citation>
    <scope>NUCLEOTIDE SEQUENCE</scope>
    <source>
        <strain evidence="1">MM415A03616</strain>
        <strain evidence="2">MM415B03123</strain>
    </source>
</reference>
<dbReference type="AlphaFoldDB" id="A0A6M3JLD6"/>
<protein>
    <submittedName>
        <fullName evidence="1">Uncharacterized protein</fullName>
    </submittedName>
</protein>
<evidence type="ECO:0000313" key="2">
    <source>
        <dbReference type="EMBL" id="QJA86744.1"/>
    </source>
</evidence>
<dbReference type="EMBL" id="MT142657">
    <property type="protein sequence ID" value="QJA86744.1"/>
    <property type="molecule type" value="Genomic_DNA"/>
</dbReference>
<sequence>MEKETTVDSKVIKKFKELSHKDQAILLKRLIEVSKSMKKIKR</sequence>
<organism evidence="1">
    <name type="scientific">viral metagenome</name>
    <dbReference type="NCBI Taxonomy" id="1070528"/>
    <lineage>
        <taxon>unclassified sequences</taxon>
        <taxon>metagenomes</taxon>
        <taxon>organismal metagenomes</taxon>
    </lineage>
</organism>